<feature type="chain" id="PRO_5027023772" description="DUF4148 domain-containing protein" evidence="1">
    <location>
        <begin position="25"/>
        <end position="163"/>
    </location>
</feature>
<evidence type="ECO:0000256" key="1">
    <source>
        <dbReference type="SAM" id="SignalP"/>
    </source>
</evidence>
<organism evidence="2 3">
    <name type="scientific">Paraburkholderia phenoliruptrix</name>
    <dbReference type="NCBI Taxonomy" id="252970"/>
    <lineage>
        <taxon>Bacteria</taxon>
        <taxon>Pseudomonadati</taxon>
        <taxon>Pseudomonadota</taxon>
        <taxon>Betaproteobacteria</taxon>
        <taxon>Burkholderiales</taxon>
        <taxon>Burkholderiaceae</taxon>
        <taxon>Paraburkholderia</taxon>
    </lineage>
</organism>
<reference evidence="2 3" key="1">
    <citation type="submission" date="2020-04" db="EMBL/GenBank/DDBJ databases">
        <authorList>
            <person name="De Canck E."/>
        </authorList>
    </citation>
    <scope>NUCLEOTIDE SEQUENCE [LARGE SCALE GENOMIC DNA]</scope>
    <source>
        <strain evidence="2 3">LMG 22037</strain>
    </source>
</reference>
<protein>
    <recommendedName>
        <fullName evidence="4">DUF4148 domain-containing protein</fullName>
    </recommendedName>
</protein>
<evidence type="ECO:0000313" key="2">
    <source>
        <dbReference type="EMBL" id="CAB3707455.1"/>
    </source>
</evidence>
<evidence type="ECO:0000313" key="3">
    <source>
        <dbReference type="Proteomes" id="UP000494249"/>
    </source>
</evidence>
<dbReference type="EMBL" id="CADIKB010000019">
    <property type="protein sequence ID" value="CAB3707455.1"/>
    <property type="molecule type" value="Genomic_DNA"/>
</dbReference>
<accession>A0A6J5BL06</accession>
<dbReference type="AlphaFoldDB" id="A0A6J5BL06"/>
<name>A0A6J5BL06_9BURK</name>
<sequence length="163" mass="16900">MTTPLRHTAHCMLLLAAYAAPALAQDAAPARAPAMTATAPTGYGAPMPAPVDRGALQRKREQKLLGAPDGYDTGNAQNGTLDDARRAALLDEQRMTVNGAVQGGQPGAAGKRKAPAAVNGQLRVADAAARPRATDKLLPEGAAKATYADPYATGKRSVYRSPW</sequence>
<proteinExistence type="predicted"/>
<evidence type="ECO:0008006" key="4">
    <source>
        <dbReference type="Google" id="ProtNLM"/>
    </source>
</evidence>
<keyword evidence="1" id="KW-0732">Signal</keyword>
<gene>
    <name evidence="2" type="ORF">LMG22037_03858</name>
</gene>
<dbReference type="Proteomes" id="UP000494249">
    <property type="component" value="Unassembled WGS sequence"/>
</dbReference>
<feature type="signal peptide" evidence="1">
    <location>
        <begin position="1"/>
        <end position="24"/>
    </location>
</feature>